<reference evidence="2" key="1">
    <citation type="journal article" date="2014" name="Int. J. Syst. Evol. Microbiol.">
        <title>Complete genome sequence of Corynebacterium casei LMG S-19264T (=DSM 44701T), isolated from a smear-ripened cheese.</title>
        <authorList>
            <consortium name="US DOE Joint Genome Institute (JGI-PGF)"/>
            <person name="Walter F."/>
            <person name="Albersmeier A."/>
            <person name="Kalinowski J."/>
            <person name="Ruckert C."/>
        </authorList>
    </citation>
    <scope>NUCLEOTIDE SEQUENCE</scope>
    <source>
        <strain evidence="2">CGMCC 1.15034</strain>
    </source>
</reference>
<name>A0AA87W9H7_9BRAD</name>
<gene>
    <name evidence="2" type="ORF">GCM10010987_63430</name>
</gene>
<comment type="caution">
    <text evidence="2">The sequence shown here is derived from an EMBL/GenBank/DDBJ whole genome shotgun (WGS) entry which is preliminary data.</text>
</comment>
<evidence type="ECO:0000256" key="1">
    <source>
        <dbReference type="SAM" id="MobiDB-lite"/>
    </source>
</evidence>
<evidence type="ECO:0000313" key="2">
    <source>
        <dbReference type="EMBL" id="GGI31239.1"/>
    </source>
</evidence>
<reference evidence="2" key="2">
    <citation type="submission" date="2022-12" db="EMBL/GenBank/DDBJ databases">
        <authorList>
            <person name="Sun Q."/>
            <person name="Zhou Y."/>
        </authorList>
    </citation>
    <scope>NUCLEOTIDE SEQUENCE</scope>
    <source>
        <strain evidence="2">CGMCC 1.15034</strain>
    </source>
</reference>
<evidence type="ECO:0000313" key="3">
    <source>
        <dbReference type="Proteomes" id="UP000625079"/>
    </source>
</evidence>
<accession>A0AA87W9H7</accession>
<sequence length="199" mass="21794">MTGHLIRSQRPPEEGPTEFVCEAARNDDTVTTHPMSAITPMPHKASDLPADGEAIPADSWVELTFVDAHGDPLPPLRHQEGRTPRGKITETPPDLDAIGIDPIASRIATTMPALLPFLAVGSTSQLGEAVARLTGLADLVDLAKHAGKASERIAKRTTKELEAQRISRRTLPAGCRRPRRRRRGISRHRIRRRCTCGRC</sequence>
<feature type="region of interest" description="Disordered" evidence="1">
    <location>
        <begin position="71"/>
        <end position="93"/>
    </location>
</feature>
<dbReference type="Proteomes" id="UP000625079">
    <property type="component" value="Unassembled WGS sequence"/>
</dbReference>
<proteinExistence type="predicted"/>
<organism evidence="2 3">
    <name type="scientific">Bradyrhizobium guangdongense</name>
    <dbReference type="NCBI Taxonomy" id="1325090"/>
    <lineage>
        <taxon>Bacteria</taxon>
        <taxon>Pseudomonadati</taxon>
        <taxon>Pseudomonadota</taxon>
        <taxon>Alphaproteobacteria</taxon>
        <taxon>Hyphomicrobiales</taxon>
        <taxon>Nitrobacteraceae</taxon>
        <taxon>Bradyrhizobium</taxon>
    </lineage>
</organism>
<dbReference type="AlphaFoldDB" id="A0AA87W9H7"/>
<protein>
    <submittedName>
        <fullName evidence="2">Uncharacterized protein</fullName>
    </submittedName>
</protein>
<dbReference type="EMBL" id="BMHC01000020">
    <property type="protein sequence ID" value="GGI31239.1"/>
    <property type="molecule type" value="Genomic_DNA"/>
</dbReference>